<organism evidence="2 3">
    <name type="scientific">Diatrype stigma</name>
    <dbReference type="NCBI Taxonomy" id="117547"/>
    <lineage>
        <taxon>Eukaryota</taxon>
        <taxon>Fungi</taxon>
        <taxon>Dikarya</taxon>
        <taxon>Ascomycota</taxon>
        <taxon>Pezizomycotina</taxon>
        <taxon>Sordariomycetes</taxon>
        <taxon>Xylariomycetidae</taxon>
        <taxon>Xylariales</taxon>
        <taxon>Diatrypaceae</taxon>
        <taxon>Diatrype</taxon>
    </lineage>
</organism>
<feature type="region of interest" description="Disordered" evidence="1">
    <location>
        <begin position="70"/>
        <end position="96"/>
    </location>
</feature>
<evidence type="ECO:0000256" key="1">
    <source>
        <dbReference type="SAM" id="MobiDB-lite"/>
    </source>
</evidence>
<dbReference type="EMBL" id="JAKJXP020000042">
    <property type="protein sequence ID" value="KAK7751993.1"/>
    <property type="molecule type" value="Genomic_DNA"/>
</dbReference>
<dbReference type="Pfam" id="PF04000">
    <property type="entry name" value="Sas10_Utp3"/>
    <property type="match status" value="1"/>
</dbReference>
<dbReference type="PANTHER" id="PTHR13237:SF9">
    <property type="entry name" value="NEUROGUIDIN"/>
    <property type="match status" value="1"/>
</dbReference>
<feature type="compositionally biased region" description="Basic and acidic residues" evidence="1">
    <location>
        <begin position="363"/>
        <end position="373"/>
    </location>
</feature>
<accession>A0AAN9UQF8</accession>
<dbReference type="PANTHER" id="PTHR13237">
    <property type="entry name" value="SOMETHING ABOUT SILENCING PROTEIN 10-RELATED"/>
    <property type="match status" value="1"/>
</dbReference>
<dbReference type="Proteomes" id="UP001320420">
    <property type="component" value="Unassembled WGS sequence"/>
</dbReference>
<comment type="caution">
    <text evidence="2">The sequence shown here is derived from an EMBL/GenBank/DDBJ whole genome shotgun (WGS) entry which is preliminary data.</text>
</comment>
<feature type="compositionally biased region" description="Basic and acidic residues" evidence="1">
    <location>
        <begin position="386"/>
        <end position="408"/>
    </location>
</feature>
<evidence type="ECO:0000313" key="2">
    <source>
        <dbReference type="EMBL" id="KAK7751993.1"/>
    </source>
</evidence>
<feature type="compositionally biased region" description="Acidic residues" evidence="1">
    <location>
        <begin position="156"/>
        <end position="168"/>
    </location>
</feature>
<dbReference type="InterPro" id="IPR007146">
    <property type="entry name" value="Sas10/Utp3/C1D"/>
</dbReference>
<dbReference type="GO" id="GO:0032040">
    <property type="term" value="C:small-subunit processome"/>
    <property type="evidence" value="ECO:0007669"/>
    <property type="project" value="TreeGrafter"/>
</dbReference>
<reference evidence="2 3" key="1">
    <citation type="submission" date="2024-02" db="EMBL/GenBank/DDBJ databases">
        <title>De novo assembly and annotation of 12 fungi associated with fruit tree decline syndrome in Ontario, Canada.</title>
        <authorList>
            <person name="Sulman M."/>
            <person name="Ellouze W."/>
            <person name="Ilyukhin E."/>
        </authorList>
    </citation>
    <scope>NUCLEOTIDE SEQUENCE [LARGE SCALE GENOMIC DNA]</scope>
    <source>
        <strain evidence="2 3">M11/M66-122</strain>
    </source>
</reference>
<sequence length="408" mass="44256">MAVQTSLPALLDSLSQSLNSALEATPKLAGIEATKEGVSLLDVKNELLLSYLQNLVFLILLKIRNAKTRTSSASSKPGDDDDDDEDKGEDKQDDGDLSDTVVKKLVELRLYLEKGVRPLEEKLRFQLDKILRAADSADRSAQQAEVMSKAKKARDEEFDSGSEEEEDEGRTKPTARDALAAAKSYAPGAHGFMPTRNPAGLAAAKSKSDTNNTGVYRPPKIAPTLMPTTTSSNFADRRERAARPAKSAAVDEYVAHELSSAPLAQPSVGADIVRRGRGVKTAAQRAEEDRRRDYEESNFVRLPQASKKERARKARDEGQGAGGKMTFGGEEWRELGAGADRVSRLTGAGRRSGGGSTKALLEQSRKRGRDTADSARGSGLNAGTREIGERFNKKVKVMEGGRRDRGKR</sequence>
<proteinExistence type="predicted"/>
<feature type="compositionally biased region" description="Acidic residues" evidence="1">
    <location>
        <begin position="79"/>
        <end position="96"/>
    </location>
</feature>
<feature type="compositionally biased region" description="Basic and acidic residues" evidence="1">
    <location>
        <begin position="285"/>
        <end position="295"/>
    </location>
</feature>
<gene>
    <name evidence="2" type="ORF">SLS62_005955</name>
</gene>
<name>A0AAN9UQF8_9PEZI</name>
<dbReference type="GO" id="GO:0000462">
    <property type="term" value="P:maturation of SSU-rRNA from tricistronic rRNA transcript (SSU-rRNA, 5.8S rRNA, LSU-rRNA)"/>
    <property type="evidence" value="ECO:0007669"/>
    <property type="project" value="TreeGrafter"/>
</dbReference>
<feature type="region of interest" description="Disordered" evidence="1">
    <location>
        <begin position="277"/>
        <end position="408"/>
    </location>
</feature>
<protein>
    <submittedName>
        <fullName evidence="2">Uncharacterized protein</fullName>
    </submittedName>
</protein>
<feature type="region of interest" description="Disordered" evidence="1">
    <location>
        <begin position="136"/>
        <end position="247"/>
    </location>
</feature>
<keyword evidence="3" id="KW-1185">Reference proteome</keyword>
<evidence type="ECO:0000313" key="3">
    <source>
        <dbReference type="Proteomes" id="UP001320420"/>
    </source>
</evidence>
<dbReference type="AlphaFoldDB" id="A0AAN9UQF8"/>